<dbReference type="SUPFAM" id="SSF57362">
    <property type="entry name" value="BPTI-like"/>
    <property type="match status" value="3"/>
</dbReference>
<dbReference type="CDD" id="cd00109">
    <property type="entry name" value="Kunitz-type"/>
    <property type="match status" value="2"/>
</dbReference>
<reference evidence="3" key="1">
    <citation type="submission" date="2009-12" db="EMBL/GenBank/DDBJ databases">
        <title>The Genome Sequence of Anolis carolinensis (Green Anole Lizard).</title>
        <authorList>
            <consortium name="The Genome Sequencing Platform"/>
            <person name="Di Palma F."/>
            <person name="Alfoldi J."/>
            <person name="Heiman D."/>
            <person name="Young S."/>
            <person name="Grabherr M."/>
            <person name="Johnson J."/>
            <person name="Lander E.S."/>
            <person name="Lindblad-Toh K."/>
        </authorList>
    </citation>
    <scope>NUCLEOTIDE SEQUENCE [LARGE SCALE GENOMIC DNA]</scope>
    <source>
        <strain evidence="3">JBL SC #1</strain>
    </source>
</reference>
<dbReference type="InterPro" id="IPR050098">
    <property type="entry name" value="TFPI/VKTCI-like"/>
</dbReference>
<dbReference type="PROSITE" id="PS50279">
    <property type="entry name" value="BPTI_KUNITZ_2"/>
    <property type="match status" value="3"/>
</dbReference>
<keyword evidence="4" id="KW-1185">Reference proteome</keyword>
<protein>
    <recommendedName>
        <fullName evidence="2">BPTI/Kunitz inhibitor domain-containing protein</fullName>
    </recommendedName>
</protein>
<proteinExistence type="predicted"/>
<accession>A0A803TZK5</accession>
<keyword evidence="1" id="KW-1015">Disulfide bond</keyword>
<sequence length="249" mass="28203">MIGLKPTASITSGKTTKHIYKSLFLFYFAPTEQPAKCQLSVDPGTGNKKLTTCQQFLYGGCDGNDNRFVSEEECMKECGGSTGKPLPTICSLPPMKGSCENRLTRFYYNHQHKRCEKFVYGGCLGNGNKFQTLESCEKMCKANAEFQLFFLNNIILFLQSHQCLPPSKGPCTNRLTRYYYNHNHKQCETFIYGGCLGNGNKFQTLESCENWCKVSKGKQYLNKKREMQYVRCLASKTSIHISTPSGSLW</sequence>
<dbReference type="Proteomes" id="UP000001646">
    <property type="component" value="Unplaced"/>
</dbReference>
<dbReference type="PANTHER" id="PTHR10083:SF374">
    <property type="entry name" value="BPTI_KUNITZ INHIBITOR DOMAIN-CONTAINING PROTEIN"/>
    <property type="match status" value="1"/>
</dbReference>
<dbReference type="FunFam" id="4.10.410.10:FF:000017">
    <property type="entry name" value="papilin isoform X2"/>
    <property type="match status" value="1"/>
</dbReference>
<dbReference type="Gene3D" id="4.10.410.10">
    <property type="entry name" value="Pancreatic trypsin inhibitor Kunitz domain"/>
    <property type="match status" value="3"/>
</dbReference>
<dbReference type="Ensembl" id="ENSACAT00000038028.1">
    <property type="protein sequence ID" value="ENSACAP00000040645.1"/>
    <property type="gene ID" value="ENSACAG00000000111.3"/>
</dbReference>
<feature type="domain" description="BPTI/Kunitz inhibitor" evidence="2">
    <location>
        <begin position="47"/>
        <end position="78"/>
    </location>
</feature>
<evidence type="ECO:0000259" key="2">
    <source>
        <dbReference type="PROSITE" id="PS50279"/>
    </source>
</evidence>
<reference evidence="3" key="3">
    <citation type="submission" date="2025-09" db="UniProtKB">
        <authorList>
            <consortium name="Ensembl"/>
        </authorList>
    </citation>
    <scope>IDENTIFICATION</scope>
</reference>
<dbReference type="SMART" id="SM00131">
    <property type="entry name" value="KU"/>
    <property type="match status" value="3"/>
</dbReference>
<evidence type="ECO:0000256" key="1">
    <source>
        <dbReference type="ARBA" id="ARBA00023157"/>
    </source>
</evidence>
<name>A0A803TZK5_ANOCA</name>
<dbReference type="PROSITE" id="PS00280">
    <property type="entry name" value="BPTI_KUNITZ_1"/>
    <property type="match status" value="2"/>
</dbReference>
<dbReference type="InterPro" id="IPR002223">
    <property type="entry name" value="Kunitz_BPTI"/>
</dbReference>
<dbReference type="GO" id="GO:0004867">
    <property type="term" value="F:serine-type endopeptidase inhibitor activity"/>
    <property type="evidence" value="ECO:0007669"/>
    <property type="project" value="InterPro"/>
</dbReference>
<dbReference type="GeneTree" id="ENSGT00940000162037"/>
<dbReference type="PRINTS" id="PR00759">
    <property type="entry name" value="BASICPTASE"/>
</dbReference>
<dbReference type="AlphaFoldDB" id="A0A803TZK5"/>
<dbReference type="Bgee" id="ENSACAG00000000111">
    <property type="expression patterns" value="Expressed in ovary"/>
</dbReference>
<reference evidence="3" key="2">
    <citation type="submission" date="2025-08" db="UniProtKB">
        <authorList>
            <consortium name="Ensembl"/>
        </authorList>
    </citation>
    <scope>IDENTIFICATION</scope>
</reference>
<dbReference type="InterPro" id="IPR036880">
    <property type="entry name" value="Kunitz_BPTI_sf"/>
</dbReference>
<feature type="domain" description="BPTI/Kunitz inhibitor" evidence="2">
    <location>
        <begin position="90"/>
        <end position="140"/>
    </location>
</feature>
<evidence type="ECO:0000313" key="4">
    <source>
        <dbReference type="Proteomes" id="UP000001646"/>
    </source>
</evidence>
<organism evidence="3 4">
    <name type="scientific">Anolis carolinensis</name>
    <name type="common">Green anole</name>
    <name type="synonym">American chameleon</name>
    <dbReference type="NCBI Taxonomy" id="28377"/>
    <lineage>
        <taxon>Eukaryota</taxon>
        <taxon>Metazoa</taxon>
        <taxon>Chordata</taxon>
        <taxon>Craniata</taxon>
        <taxon>Vertebrata</taxon>
        <taxon>Euteleostomi</taxon>
        <taxon>Lepidosauria</taxon>
        <taxon>Squamata</taxon>
        <taxon>Bifurcata</taxon>
        <taxon>Unidentata</taxon>
        <taxon>Episquamata</taxon>
        <taxon>Toxicofera</taxon>
        <taxon>Iguania</taxon>
        <taxon>Dactyloidae</taxon>
        <taxon>Anolis</taxon>
    </lineage>
</organism>
<feature type="domain" description="BPTI/Kunitz inhibitor" evidence="2">
    <location>
        <begin position="164"/>
        <end position="212"/>
    </location>
</feature>
<evidence type="ECO:0000313" key="3">
    <source>
        <dbReference type="Ensembl" id="ENSACAP00000040645.1"/>
    </source>
</evidence>
<dbReference type="PANTHER" id="PTHR10083">
    <property type="entry name" value="KUNITZ-TYPE PROTEASE INHIBITOR-RELATED"/>
    <property type="match status" value="1"/>
</dbReference>
<dbReference type="InterPro" id="IPR020901">
    <property type="entry name" value="Prtase_inh_Kunz-CS"/>
</dbReference>
<dbReference type="Pfam" id="PF00014">
    <property type="entry name" value="Kunitz_BPTI"/>
    <property type="match status" value="3"/>
</dbReference>